<dbReference type="FunFam" id="3.40.50.300:FF:000006">
    <property type="entry name" value="DNA-binding transcriptional regulator NtrC"/>
    <property type="match status" value="1"/>
</dbReference>
<evidence type="ECO:0000256" key="2">
    <source>
        <dbReference type="ARBA" id="ARBA00022840"/>
    </source>
</evidence>
<reference evidence="6 7" key="1">
    <citation type="submission" date="2020-03" db="EMBL/GenBank/DDBJ databases">
        <title>Metabolic flexibility allows generalist bacteria to become dominant in a frequently disturbed ecosystem.</title>
        <authorList>
            <person name="Chen Y.-J."/>
            <person name="Leung P.M."/>
            <person name="Bay S.K."/>
            <person name="Hugenholtz P."/>
            <person name="Kessler A.J."/>
            <person name="Shelley G."/>
            <person name="Waite D.W."/>
            <person name="Cook P.L."/>
            <person name="Greening C."/>
        </authorList>
    </citation>
    <scope>NUCLEOTIDE SEQUENCE [LARGE SCALE GENOMIC DNA]</scope>
    <source>
        <strain evidence="6">SS_bin_28</strain>
    </source>
</reference>
<dbReference type="SMART" id="SM00382">
    <property type="entry name" value="AAA"/>
    <property type="match status" value="1"/>
</dbReference>
<dbReference type="EMBL" id="JABDJR010000430">
    <property type="protein sequence ID" value="NNF07220.1"/>
    <property type="molecule type" value="Genomic_DNA"/>
</dbReference>
<dbReference type="InterPro" id="IPR001789">
    <property type="entry name" value="Sig_transdc_resp-reg_receiver"/>
</dbReference>
<dbReference type="InterPro" id="IPR009057">
    <property type="entry name" value="Homeodomain-like_sf"/>
</dbReference>
<proteinExistence type="predicted"/>
<dbReference type="Gene3D" id="1.10.10.60">
    <property type="entry name" value="Homeodomain-like"/>
    <property type="match status" value="1"/>
</dbReference>
<feature type="domain" description="Response regulatory" evidence="5">
    <location>
        <begin position="3"/>
        <end position="118"/>
    </location>
</feature>
<keyword evidence="1" id="KW-0547">Nucleotide-binding</keyword>
<dbReference type="InterPro" id="IPR011006">
    <property type="entry name" value="CheY-like_superfamily"/>
</dbReference>
<gene>
    <name evidence="6" type="ORF">HKN21_10710</name>
</gene>
<dbReference type="InterPro" id="IPR002078">
    <property type="entry name" value="Sigma_54_int"/>
</dbReference>
<dbReference type="InterPro" id="IPR027417">
    <property type="entry name" value="P-loop_NTPase"/>
</dbReference>
<dbReference type="Gene3D" id="3.40.50.300">
    <property type="entry name" value="P-loop containing nucleotide triphosphate hydrolases"/>
    <property type="match status" value="1"/>
</dbReference>
<name>A0A7Y2H2N7_UNCEI</name>
<dbReference type="GO" id="GO:0000160">
    <property type="term" value="P:phosphorelay signal transduction system"/>
    <property type="evidence" value="ECO:0007669"/>
    <property type="project" value="InterPro"/>
</dbReference>
<feature type="domain" description="Sigma-54 factor interaction" evidence="4">
    <location>
        <begin position="140"/>
        <end position="368"/>
    </location>
</feature>
<dbReference type="AlphaFoldDB" id="A0A7Y2H2N7"/>
<dbReference type="PROSITE" id="PS00675">
    <property type="entry name" value="SIGMA54_INTERACT_1"/>
    <property type="match status" value="1"/>
</dbReference>
<evidence type="ECO:0000256" key="1">
    <source>
        <dbReference type="ARBA" id="ARBA00022741"/>
    </source>
</evidence>
<dbReference type="SUPFAM" id="SSF52172">
    <property type="entry name" value="CheY-like"/>
    <property type="match status" value="1"/>
</dbReference>
<dbReference type="PROSITE" id="PS50045">
    <property type="entry name" value="SIGMA54_INTERACT_4"/>
    <property type="match status" value="1"/>
</dbReference>
<protein>
    <submittedName>
        <fullName evidence="6">Sigma-54-dependent Fis family transcriptional regulator</fullName>
    </submittedName>
</protein>
<dbReference type="PROSITE" id="PS50110">
    <property type="entry name" value="RESPONSE_REGULATORY"/>
    <property type="match status" value="1"/>
</dbReference>
<dbReference type="InterPro" id="IPR025943">
    <property type="entry name" value="Sigma_54_int_dom_ATP-bd_2"/>
</dbReference>
<dbReference type="PROSITE" id="PS00676">
    <property type="entry name" value="SIGMA54_INTERACT_2"/>
    <property type="match status" value="1"/>
</dbReference>
<dbReference type="Proteomes" id="UP000547674">
    <property type="component" value="Unassembled WGS sequence"/>
</dbReference>
<dbReference type="PANTHER" id="PTHR32071">
    <property type="entry name" value="TRANSCRIPTIONAL REGULATORY PROTEIN"/>
    <property type="match status" value="1"/>
</dbReference>
<sequence>MALVLIVDDVAAMAEQYAYDLNRLGKFETKTATGGKEALTLLEDELVDCIILDLEMPGLDGFGVLEGLRKKGIFVPVIVYTGTGNYDRCVRAIKLGAYSFIDKSEPMERVVNEVQNALEHGRLVQEVGRLRSRLQEDSPILGNSSPMQDLRESLGRLAPIPSPVLILGESGTGKELVARELHRGRKGGSFVALNSAALPENLVESELFGHEAGAFTGASKMRKGAFEEASGGTLFLDEIGELPLGAQAKLLRVLENHEVTRVGGSKVVNVNTRVVAATNRNLENEVQQGNFRQDLYFRLNVHTLTVAPLRERLEDIPELVEHFLGVSCRRLGIREKKIHPDALERLRAYSWSRNNVRELRNIIERMIIGSDNDLITADDVPQDLMTKSSLLALARRTGLLKELKAEAERQIVVAALERNTWHITDTAAELGLADHSSLLKIMRRHGLRKPTSVR</sequence>
<dbReference type="Pfam" id="PF25601">
    <property type="entry name" value="AAA_lid_14"/>
    <property type="match status" value="1"/>
</dbReference>
<dbReference type="GO" id="GO:0005524">
    <property type="term" value="F:ATP binding"/>
    <property type="evidence" value="ECO:0007669"/>
    <property type="project" value="UniProtKB-KW"/>
</dbReference>
<dbReference type="Gene3D" id="3.40.50.2300">
    <property type="match status" value="1"/>
</dbReference>
<dbReference type="Pfam" id="PF00158">
    <property type="entry name" value="Sigma54_activat"/>
    <property type="match status" value="1"/>
</dbReference>
<evidence type="ECO:0000259" key="5">
    <source>
        <dbReference type="PROSITE" id="PS50110"/>
    </source>
</evidence>
<evidence type="ECO:0000256" key="3">
    <source>
        <dbReference type="PROSITE-ProRule" id="PRU00169"/>
    </source>
</evidence>
<keyword evidence="2" id="KW-0067">ATP-binding</keyword>
<evidence type="ECO:0000259" key="4">
    <source>
        <dbReference type="PROSITE" id="PS50045"/>
    </source>
</evidence>
<dbReference type="InterPro" id="IPR025662">
    <property type="entry name" value="Sigma_54_int_dom_ATP-bd_1"/>
</dbReference>
<accession>A0A7Y2H2N7</accession>
<dbReference type="Gene3D" id="1.10.8.60">
    <property type="match status" value="1"/>
</dbReference>
<dbReference type="PANTHER" id="PTHR32071:SF57">
    <property type="entry name" value="C4-DICARBOXYLATE TRANSPORT TRANSCRIPTIONAL REGULATORY PROTEIN DCTD"/>
    <property type="match status" value="1"/>
</dbReference>
<keyword evidence="3" id="KW-0597">Phosphoprotein</keyword>
<evidence type="ECO:0000313" key="6">
    <source>
        <dbReference type="EMBL" id="NNF07220.1"/>
    </source>
</evidence>
<dbReference type="InterPro" id="IPR003593">
    <property type="entry name" value="AAA+_ATPase"/>
</dbReference>
<dbReference type="CDD" id="cd00009">
    <property type="entry name" value="AAA"/>
    <property type="match status" value="1"/>
</dbReference>
<evidence type="ECO:0000313" key="7">
    <source>
        <dbReference type="Proteomes" id="UP000547674"/>
    </source>
</evidence>
<dbReference type="InterPro" id="IPR058031">
    <property type="entry name" value="AAA_lid_NorR"/>
</dbReference>
<feature type="modified residue" description="4-aspartylphosphate" evidence="3">
    <location>
        <position position="53"/>
    </location>
</feature>
<organism evidence="6 7">
    <name type="scientific">Eiseniibacteriota bacterium</name>
    <dbReference type="NCBI Taxonomy" id="2212470"/>
    <lineage>
        <taxon>Bacteria</taxon>
        <taxon>Candidatus Eiseniibacteriota</taxon>
    </lineage>
</organism>
<dbReference type="Pfam" id="PF00072">
    <property type="entry name" value="Response_reg"/>
    <property type="match status" value="1"/>
</dbReference>
<comment type="caution">
    <text evidence="6">The sequence shown here is derived from an EMBL/GenBank/DDBJ whole genome shotgun (WGS) entry which is preliminary data.</text>
</comment>
<dbReference type="GO" id="GO:0006355">
    <property type="term" value="P:regulation of DNA-templated transcription"/>
    <property type="evidence" value="ECO:0007669"/>
    <property type="project" value="InterPro"/>
</dbReference>
<dbReference type="SMART" id="SM00448">
    <property type="entry name" value="REC"/>
    <property type="match status" value="1"/>
</dbReference>
<dbReference type="SUPFAM" id="SSF52540">
    <property type="entry name" value="P-loop containing nucleoside triphosphate hydrolases"/>
    <property type="match status" value="1"/>
</dbReference>
<dbReference type="SUPFAM" id="SSF46689">
    <property type="entry name" value="Homeodomain-like"/>
    <property type="match status" value="1"/>
</dbReference>